<feature type="coiled-coil region" evidence="1">
    <location>
        <begin position="141"/>
        <end position="175"/>
    </location>
</feature>
<evidence type="ECO:0000313" key="2">
    <source>
        <dbReference type="EMBL" id="SFB10890.1"/>
    </source>
</evidence>
<keyword evidence="1" id="KW-0175">Coiled coil</keyword>
<keyword evidence="3" id="KW-1185">Reference proteome</keyword>
<dbReference type="EMBL" id="FOJT01000004">
    <property type="protein sequence ID" value="SFB10890.1"/>
    <property type="molecule type" value="Genomic_DNA"/>
</dbReference>
<reference evidence="3" key="1">
    <citation type="submission" date="2016-10" db="EMBL/GenBank/DDBJ databases">
        <authorList>
            <person name="Varghese N."/>
            <person name="Submissions S."/>
        </authorList>
    </citation>
    <scope>NUCLEOTIDE SEQUENCE [LARGE SCALE GENOMIC DNA]</scope>
    <source>
        <strain evidence="3">DSM 21789</strain>
    </source>
</reference>
<evidence type="ECO:0000313" key="3">
    <source>
        <dbReference type="Proteomes" id="UP000199604"/>
    </source>
</evidence>
<gene>
    <name evidence="2" type="ORF">SAMN05660845_1650</name>
</gene>
<dbReference type="OrthoDB" id="1521695at2"/>
<dbReference type="Proteomes" id="UP000199604">
    <property type="component" value="Unassembled WGS sequence"/>
</dbReference>
<accession>A0A1I0YEG4</accession>
<protein>
    <submittedName>
        <fullName evidence="2">Uncharacterized protein</fullName>
    </submittedName>
</protein>
<dbReference type="RefSeq" id="WP_091476017.1">
    <property type="nucleotide sequence ID" value="NZ_FOJT01000004.1"/>
</dbReference>
<dbReference type="AlphaFoldDB" id="A0A1I0YEG4"/>
<name>A0A1I0YEG4_9FLAO</name>
<sequence>MPIKYSDPDGDCPWVLIAALLLVSDIAMAPTLDKADNQRKYDEASTDRSIGLITIGAGPAAGRVANKLILKPLLKKAAPILTKVTSKITLKKAEEKIVGEVEKKLVEKAGQQGEAQIVEKVSEKSAYVIAKEGGSHSGFYKTALNQTKAQLEKGIKKLQRQIDEHTELIKNPKETMEKLKKGAWESLDPRQQKALIEKKWPSDILRQKEQQNILKGILTETK</sequence>
<evidence type="ECO:0000256" key="1">
    <source>
        <dbReference type="SAM" id="Coils"/>
    </source>
</evidence>
<organism evidence="2 3">
    <name type="scientific">Flavobacterium swingsii</name>
    <dbReference type="NCBI Taxonomy" id="498292"/>
    <lineage>
        <taxon>Bacteria</taxon>
        <taxon>Pseudomonadati</taxon>
        <taxon>Bacteroidota</taxon>
        <taxon>Flavobacteriia</taxon>
        <taxon>Flavobacteriales</taxon>
        <taxon>Flavobacteriaceae</taxon>
        <taxon>Flavobacterium</taxon>
    </lineage>
</organism>
<proteinExistence type="predicted"/>